<accession>A0ABT7WSJ3</accession>
<dbReference type="InterPro" id="IPR012337">
    <property type="entry name" value="RNaseH-like_sf"/>
</dbReference>
<dbReference type="InterPro" id="IPR036397">
    <property type="entry name" value="RNaseH_sf"/>
</dbReference>
<keyword evidence="2" id="KW-1185">Reference proteome</keyword>
<dbReference type="SUPFAM" id="SSF53098">
    <property type="entry name" value="Ribonuclease H-like"/>
    <property type="match status" value="1"/>
</dbReference>
<name>A0ABT7WSJ3_9GAMM</name>
<gene>
    <name evidence="1" type="ORF">QTA56_15405</name>
</gene>
<protein>
    <submittedName>
        <fullName evidence="1">Uncharacterized protein</fullName>
    </submittedName>
</protein>
<evidence type="ECO:0000313" key="1">
    <source>
        <dbReference type="EMBL" id="MDN0015608.1"/>
    </source>
</evidence>
<organism evidence="1 2">
    <name type="scientific">Acinetobacter thutiue</name>
    <dbReference type="NCBI Taxonomy" id="2998078"/>
    <lineage>
        <taxon>Bacteria</taxon>
        <taxon>Pseudomonadati</taxon>
        <taxon>Pseudomonadota</taxon>
        <taxon>Gammaproteobacteria</taxon>
        <taxon>Moraxellales</taxon>
        <taxon>Moraxellaceae</taxon>
        <taxon>Acinetobacter</taxon>
    </lineage>
</organism>
<dbReference type="Gene3D" id="3.30.420.10">
    <property type="entry name" value="Ribonuclease H-like superfamily/Ribonuclease H"/>
    <property type="match status" value="1"/>
</dbReference>
<dbReference type="EMBL" id="JAUDZE010000009">
    <property type="protein sequence ID" value="MDN0015608.1"/>
    <property type="molecule type" value="Genomic_DNA"/>
</dbReference>
<dbReference type="Proteomes" id="UP001168524">
    <property type="component" value="Unassembled WGS sequence"/>
</dbReference>
<reference evidence="1" key="1">
    <citation type="submission" date="2023-06" db="EMBL/GenBank/DDBJ databases">
        <title>Two novel species of Acinetobacter isolated from motorbike repairing workshop in Vietnam.</title>
        <authorList>
            <person name="Le N.T.T."/>
        </authorList>
    </citation>
    <scope>NUCLEOTIDE SEQUENCE</scope>
    <source>
        <strain evidence="1">VNH17</strain>
    </source>
</reference>
<dbReference type="RefSeq" id="WP_267981873.1">
    <property type="nucleotide sequence ID" value="NZ_JAPQKF010000009.1"/>
</dbReference>
<proteinExistence type="predicted"/>
<sequence>MNLFLDCEFNGFGGELISMALIDEEGHYFYEVLDCPQPLTWVTENVMPILAQAPISLTEFQNKLSLFLNEYDEIHVVADWAEDLSLFTRSLVLGAGRAMRIPPLTLELWKGTIKFPSQVPHNALSDAEALADSYRLQ</sequence>
<evidence type="ECO:0000313" key="2">
    <source>
        <dbReference type="Proteomes" id="UP001168524"/>
    </source>
</evidence>
<comment type="caution">
    <text evidence="1">The sequence shown here is derived from an EMBL/GenBank/DDBJ whole genome shotgun (WGS) entry which is preliminary data.</text>
</comment>